<dbReference type="RefSeq" id="WP_305932931.1">
    <property type="nucleotide sequence ID" value="NZ_JAVAIM010000001.1"/>
</dbReference>
<accession>A0ABT9HRA4</accession>
<proteinExistence type="predicted"/>
<keyword evidence="2" id="KW-1185">Reference proteome</keyword>
<evidence type="ECO:0000313" key="1">
    <source>
        <dbReference type="EMBL" id="MDP4575671.1"/>
    </source>
</evidence>
<gene>
    <name evidence="1" type="ORF">Q9K02_11025</name>
</gene>
<reference evidence="1 2" key="1">
    <citation type="submission" date="2023-08" db="EMBL/GenBank/DDBJ databases">
        <title>genomic of G39.</title>
        <authorList>
            <person name="Wang Y."/>
        </authorList>
    </citation>
    <scope>NUCLEOTIDE SEQUENCE [LARGE SCALE GENOMIC DNA]</scope>
    <source>
        <strain evidence="1 2">G39</strain>
    </source>
</reference>
<name>A0ABT9HRA4_9SPHN</name>
<organism evidence="1 2">
    <name type="scientific">Qipengyuania profundimaris</name>
    <dbReference type="NCBI Taxonomy" id="3067652"/>
    <lineage>
        <taxon>Bacteria</taxon>
        <taxon>Pseudomonadati</taxon>
        <taxon>Pseudomonadota</taxon>
        <taxon>Alphaproteobacteria</taxon>
        <taxon>Sphingomonadales</taxon>
        <taxon>Erythrobacteraceae</taxon>
        <taxon>Qipengyuania</taxon>
    </lineage>
</organism>
<evidence type="ECO:0000313" key="2">
    <source>
        <dbReference type="Proteomes" id="UP001240639"/>
    </source>
</evidence>
<comment type="caution">
    <text evidence="1">The sequence shown here is derived from an EMBL/GenBank/DDBJ whole genome shotgun (WGS) entry which is preliminary data.</text>
</comment>
<dbReference type="Proteomes" id="UP001240639">
    <property type="component" value="Unassembled WGS sequence"/>
</dbReference>
<protein>
    <submittedName>
        <fullName evidence="1">Uncharacterized protein</fullName>
    </submittedName>
</protein>
<sequence>MPEASSPLPPQNPAMLEEHEAKFIRQTIERFYGEDAVIRNYGPDPDSLQLHVEANVGRDMRLYDCLGVLFTRIQRPSVSLEITKRGSKILGSAKIAYRQGVII</sequence>
<dbReference type="EMBL" id="JAVAIM010000001">
    <property type="protein sequence ID" value="MDP4575671.1"/>
    <property type="molecule type" value="Genomic_DNA"/>
</dbReference>